<dbReference type="InParanoid" id="G2YTQ6"/>
<dbReference type="AlphaFoldDB" id="G2YTQ6"/>
<sequence>MSHSLTYLAVTIPKRLASSSRDPVCRDIRTIPLNFATLGLSGF</sequence>
<organism evidence="1 2">
    <name type="scientific">Botryotinia fuckeliana (strain T4)</name>
    <name type="common">Noble rot fungus</name>
    <name type="synonym">Botrytis cinerea</name>
    <dbReference type="NCBI Taxonomy" id="999810"/>
    <lineage>
        <taxon>Eukaryota</taxon>
        <taxon>Fungi</taxon>
        <taxon>Dikarya</taxon>
        <taxon>Ascomycota</taxon>
        <taxon>Pezizomycotina</taxon>
        <taxon>Leotiomycetes</taxon>
        <taxon>Helotiales</taxon>
        <taxon>Sclerotiniaceae</taxon>
        <taxon>Botrytis</taxon>
    </lineage>
</organism>
<dbReference type="EMBL" id="FQ790352">
    <property type="protein sequence ID" value="CCD54816.1"/>
    <property type="molecule type" value="Genomic_DNA"/>
</dbReference>
<dbReference type="HOGENOM" id="CLU_3242062_0_0_1"/>
<name>G2YTQ6_BOTF4</name>
<evidence type="ECO:0000313" key="1">
    <source>
        <dbReference type="EMBL" id="CCD54816.1"/>
    </source>
</evidence>
<gene>
    <name evidence="1" type="ORF">BofuT4_uP161050.1</name>
</gene>
<dbReference type="Proteomes" id="UP000008177">
    <property type="component" value="Unplaced contigs"/>
</dbReference>
<protein>
    <submittedName>
        <fullName evidence="1">Uncharacterized protein</fullName>
    </submittedName>
</protein>
<evidence type="ECO:0000313" key="2">
    <source>
        <dbReference type="Proteomes" id="UP000008177"/>
    </source>
</evidence>
<proteinExistence type="predicted"/>
<accession>G2YTQ6</accession>
<reference evidence="2" key="1">
    <citation type="journal article" date="2011" name="PLoS Genet.">
        <title>Genomic analysis of the necrotrophic fungal pathogens Sclerotinia sclerotiorum and Botrytis cinerea.</title>
        <authorList>
            <person name="Amselem J."/>
            <person name="Cuomo C.A."/>
            <person name="van Kan J.A."/>
            <person name="Viaud M."/>
            <person name="Benito E.P."/>
            <person name="Couloux A."/>
            <person name="Coutinho P.M."/>
            <person name="de Vries R.P."/>
            <person name="Dyer P.S."/>
            <person name="Fillinger S."/>
            <person name="Fournier E."/>
            <person name="Gout L."/>
            <person name="Hahn M."/>
            <person name="Kohn L."/>
            <person name="Lapalu N."/>
            <person name="Plummer K.M."/>
            <person name="Pradier J.M."/>
            <person name="Quevillon E."/>
            <person name="Sharon A."/>
            <person name="Simon A."/>
            <person name="ten Have A."/>
            <person name="Tudzynski B."/>
            <person name="Tudzynski P."/>
            <person name="Wincker P."/>
            <person name="Andrew M."/>
            <person name="Anthouard V."/>
            <person name="Beever R.E."/>
            <person name="Beffa R."/>
            <person name="Benoit I."/>
            <person name="Bouzid O."/>
            <person name="Brault B."/>
            <person name="Chen Z."/>
            <person name="Choquer M."/>
            <person name="Collemare J."/>
            <person name="Cotton P."/>
            <person name="Danchin E.G."/>
            <person name="Da Silva C."/>
            <person name="Gautier A."/>
            <person name="Giraud C."/>
            <person name="Giraud T."/>
            <person name="Gonzalez C."/>
            <person name="Grossetete S."/>
            <person name="Guldener U."/>
            <person name="Henrissat B."/>
            <person name="Howlett B.J."/>
            <person name="Kodira C."/>
            <person name="Kretschmer M."/>
            <person name="Lappartient A."/>
            <person name="Leroch M."/>
            <person name="Levis C."/>
            <person name="Mauceli E."/>
            <person name="Neuveglise C."/>
            <person name="Oeser B."/>
            <person name="Pearson M."/>
            <person name="Poulain J."/>
            <person name="Poussereau N."/>
            <person name="Quesneville H."/>
            <person name="Rascle C."/>
            <person name="Schumacher J."/>
            <person name="Segurens B."/>
            <person name="Sexton A."/>
            <person name="Silva E."/>
            <person name="Sirven C."/>
            <person name="Soanes D.M."/>
            <person name="Talbot N.J."/>
            <person name="Templeton M."/>
            <person name="Yandava C."/>
            <person name="Yarden O."/>
            <person name="Zeng Q."/>
            <person name="Rollins J.A."/>
            <person name="Lebrun M.H."/>
            <person name="Dickman M."/>
        </authorList>
    </citation>
    <scope>NUCLEOTIDE SEQUENCE [LARGE SCALE GENOMIC DNA]</scope>
    <source>
        <strain evidence="2">T4</strain>
    </source>
</reference>